<dbReference type="Pfam" id="PF00583">
    <property type="entry name" value="Acetyltransf_1"/>
    <property type="match status" value="1"/>
</dbReference>
<evidence type="ECO:0000256" key="2">
    <source>
        <dbReference type="ARBA" id="ARBA00023315"/>
    </source>
</evidence>
<evidence type="ECO:0000313" key="4">
    <source>
        <dbReference type="EMBL" id="GHA00322.1"/>
    </source>
</evidence>
<keyword evidence="1" id="KW-0808">Transferase</keyword>
<evidence type="ECO:0000256" key="1">
    <source>
        <dbReference type="ARBA" id="ARBA00022679"/>
    </source>
</evidence>
<organism evidence="4 5">
    <name type="scientific">Streptomyces subrutilus</name>
    <dbReference type="NCBI Taxonomy" id="36818"/>
    <lineage>
        <taxon>Bacteria</taxon>
        <taxon>Bacillati</taxon>
        <taxon>Actinomycetota</taxon>
        <taxon>Actinomycetes</taxon>
        <taxon>Kitasatosporales</taxon>
        <taxon>Streptomycetaceae</taxon>
        <taxon>Streptomyces</taxon>
    </lineage>
</organism>
<dbReference type="PROSITE" id="PS51186">
    <property type="entry name" value="GNAT"/>
    <property type="match status" value="1"/>
</dbReference>
<dbReference type="CDD" id="cd04301">
    <property type="entry name" value="NAT_SF"/>
    <property type="match status" value="1"/>
</dbReference>
<accession>A0A918RK96</accession>
<dbReference type="Gene3D" id="3.40.630.30">
    <property type="match status" value="1"/>
</dbReference>
<dbReference type="Proteomes" id="UP000634660">
    <property type="component" value="Unassembled WGS sequence"/>
</dbReference>
<reference evidence="4" key="2">
    <citation type="submission" date="2020-09" db="EMBL/GenBank/DDBJ databases">
        <authorList>
            <person name="Sun Q."/>
            <person name="Ohkuma M."/>
        </authorList>
    </citation>
    <scope>NUCLEOTIDE SEQUENCE</scope>
    <source>
        <strain evidence="4">JCM 4834</strain>
    </source>
</reference>
<dbReference type="InterPro" id="IPR000182">
    <property type="entry name" value="GNAT_dom"/>
</dbReference>
<keyword evidence="2" id="KW-0012">Acyltransferase</keyword>
<evidence type="ECO:0000313" key="5">
    <source>
        <dbReference type="Proteomes" id="UP000634660"/>
    </source>
</evidence>
<dbReference type="EMBL" id="BMVX01000061">
    <property type="protein sequence ID" value="GHA00322.1"/>
    <property type="molecule type" value="Genomic_DNA"/>
</dbReference>
<protein>
    <submittedName>
        <fullName evidence="4">N-acetyltransferase</fullName>
    </submittedName>
</protein>
<comment type="caution">
    <text evidence="4">The sequence shown here is derived from an EMBL/GenBank/DDBJ whole genome shotgun (WGS) entry which is preliminary data.</text>
</comment>
<sequence>MSVLPSPAGPPVAVRAMTGADIDAVAAVRVGGWRRAYAGLMPQERLDALDAAADAARHRARLADASSQSTDLVARDADGDVVGWACFGPVRDAGLARGEAELYALYVRPDLIGTGVGRALMAEVLRRCADRPALRLWVVEGNVLGRRFYERAGFVPDGAVSCEEMAGAVVREVRYRRAGGRGAGA</sequence>
<proteinExistence type="predicted"/>
<dbReference type="InterPro" id="IPR016181">
    <property type="entry name" value="Acyl_CoA_acyltransferase"/>
</dbReference>
<dbReference type="RefSeq" id="WP_229886975.1">
    <property type="nucleotide sequence ID" value="NZ_BMVX01000061.1"/>
</dbReference>
<dbReference type="SUPFAM" id="SSF55729">
    <property type="entry name" value="Acyl-CoA N-acyltransferases (Nat)"/>
    <property type="match status" value="1"/>
</dbReference>
<gene>
    <name evidence="4" type="ORF">GCM10010371_69410</name>
</gene>
<dbReference type="PANTHER" id="PTHR43877">
    <property type="entry name" value="AMINOALKYLPHOSPHONATE N-ACETYLTRANSFERASE-RELATED-RELATED"/>
    <property type="match status" value="1"/>
</dbReference>
<dbReference type="GO" id="GO:0016747">
    <property type="term" value="F:acyltransferase activity, transferring groups other than amino-acyl groups"/>
    <property type="evidence" value="ECO:0007669"/>
    <property type="project" value="InterPro"/>
</dbReference>
<feature type="domain" description="N-acetyltransferase" evidence="3">
    <location>
        <begin position="12"/>
        <end position="176"/>
    </location>
</feature>
<dbReference type="InterPro" id="IPR050832">
    <property type="entry name" value="Bact_Acetyltransf"/>
</dbReference>
<dbReference type="AlphaFoldDB" id="A0A918RK96"/>
<reference evidence="4" key="1">
    <citation type="journal article" date="2014" name="Int. J. Syst. Evol. Microbiol.">
        <title>Complete genome sequence of Corynebacterium casei LMG S-19264T (=DSM 44701T), isolated from a smear-ripened cheese.</title>
        <authorList>
            <consortium name="US DOE Joint Genome Institute (JGI-PGF)"/>
            <person name="Walter F."/>
            <person name="Albersmeier A."/>
            <person name="Kalinowski J."/>
            <person name="Ruckert C."/>
        </authorList>
    </citation>
    <scope>NUCLEOTIDE SEQUENCE</scope>
    <source>
        <strain evidence="4">JCM 4834</strain>
    </source>
</reference>
<evidence type="ECO:0000259" key="3">
    <source>
        <dbReference type="PROSITE" id="PS51186"/>
    </source>
</evidence>
<name>A0A918RK96_9ACTN</name>